<dbReference type="PROSITE" id="PS00134">
    <property type="entry name" value="TRYPSIN_HIS"/>
    <property type="match status" value="1"/>
</dbReference>
<dbReference type="PANTHER" id="PTHR24276:SF91">
    <property type="entry name" value="AT26814P-RELATED"/>
    <property type="match status" value="1"/>
</dbReference>
<dbReference type="InterPro" id="IPR001314">
    <property type="entry name" value="Peptidase_S1A"/>
</dbReference>
<evidence type="ECO:0000313" key="7">
    <source>
        <dbReference type="Proteomes" id="UP000469421"/>
    </source>
</evidence>
<evidence type="ECO:0000256" key="3">
    <source>
        <dbReference type="RuleBase" id="RU363034"/>
    </source>
</evidence>
<dbReference type="PANTHER" id="PTHR24276">
    <property type="entry name" value="POLYSERASE-RELATED"/>
    <property type="match status" value="1"/>
</dbReference>
<sequence length="580" mass="61228">MLRRGLIMPCLRVLLVSLIIKVALMAPAAQAEDNTTATPRIVGGTDAPVNRWPWMAQLAIVDPNLTGGFLLCGASQLSTRWILTAAHCLEYSNGDPAEASNVYVFIGDSDRNNSPRSGIQAQQLLLHRQYARLNHDLALIRIPARSNSEWPSIITLDDHNSLERSSFSQRDEAVTALGWGETGNGISNDLQEVQLDYIPRSQCRDLSPLTISDFVICAAELNPVRGRDQDTCFGDSGGPLFLGRDRSPWLAGITSFGEQICATGSPGGYTHLAAETAEIEALTAGAGFPLVDLNLFWSFPAPNRFYLTPSDNKTLTLTLENTGANLITSPTLSLSLSGGTLASAQWSNCNGGLLSGNRCTPVSSLSGSRTQSLSVSGNNSQDQVVTVAVQGSSDQEDYRRRNNRLEQVIVFSNNPDIALDARLTGSSSNRASVSVTLRNLSTLNAATGTAVQFTLPVGMNLDNAATLGCTGTSPVQCPLGTLAPGAGKVINLRISSPSSIARTLTFQGTLNERDVPSGDTFKQVLVSFSTGVTASASGSSGGGGSLWIGLLLPLAALGLRRPLPQGRALNCGNAARISSA</sequence>
<comment type="similarity">
    <text evidence="1">Belongs to the peptidase S1 family.</text>
</comment>
<dbReference type="PRINTS" id="PR00722">
    <property type="entry name" value="CHYMOTRYPSIN"/>
</dbReference>
<protein>
    <submittedName>
        <fullName evidence="6">Trypsin-like serine protease</fullName>
    </submittedName>
</protein>
<keyword evidence="4" id="KW-0732">Signal</keyword>
<dbReference type="InterPro" id="IPR043504">
    <property type="entry name" value="Peptidase_S1_PA_chymotrypsin"/>
</dbReference>
<gene>
    <name evidence="6" type="ORF">GFN93_14900</name>
</gene>
<reference evidence="6 7" key="1">
    <citation type="submission" date="2019-10" db="EMBL/GenBank/DDBJ databases">
        <title>Alcanivorax sp.PA15-N-34 draft genome sequence.</title>
        <authorList>
            <person name="Liao X."/>
            <person name="Shao Z."/>
        </authorList>
    </citation>
    <scope>NUCLEOTIDE SEQUENCE [LARGE SCALE GENOMIC DNA]</scope>
    <source>
        <strain evidence="6 7">PA15-N-34</strain>
    </source>
</reference>
<organism evidence="6 7">
    <name type="scientific">Alcanivorax sediminis</name>
    <dbReference type="NCBI Taxonomy" id="2663008"/>
    <lineage>
        <taxon>Bacteria</taxon>
        <taxon>Pseudomonadati</taxon>
        <taxon>Pseudomonadota</taxon>
        <taxon>Gammaproteobacteria</taxon>
        <taxon>Oceanospirillales</taxon>
        <taxon>Alcanivoracaceae</taxon>
        <taxon>Alcanivorax</taxon>
    </lineage>
</organism>
<evidence type="ECO:0000256" key="1">
    <source>
        <dbReference type="ARBA" id="ARBA00007664"/>
    </source>
</evidence>
<dbReference type="InterPro" id="IPR033116">
    <property type="entry name" value="TRYPSIN_SER"/>
</dbReference>
<dbReference type="InterPro" id="IPR018114">
    <property type="entry name" value="TRYPSIN_HIS"/>
</dbReference>
<dbReference type="SUPFAM" id="SSF50494">
    <property type="entry name" value="Trypsin-like serine proteases"/>
    <property type="match status" value="1"/>
</dbReference>
<accession>A0A6N7LVN8</accession>
<dbReference type="EMBL" id="WIRE01000002">
    <property type="protein sequence ID" value="MQX54539.1"/>
    <property type="molecule type" value="Genomic_DNA"/>
</dbReference>
<dbReference type="InterPro" id="IPR001254">
    <property type="entry name" value="Trypsin_dom"/>
</dbReference>
<dbReference type="GO" id="GO:0006508">
    <property type="term" value="P:proteolysis"/>
    <property type="evidence" value="ECO:0007669"/>
    <property type="project" value="UniProtKB-KW"/>
</dbReference>
<proteinExistence type="inferred from homology"/>
<name>A0A6N7LVN8_9GAMM</name>
<dbReference type="Proteomes" id="UP000469421">
    <property type="component" value="Unassembled WGS sequence"/>
</dbReference>
<evidence type="ECO:0000256" key="4">
    <source>
        <dbReference type="SAM" id="SignalP"/>
    </source>
</evidence>
<keyword evidence="3" id="KW-0720">Serine protease</keyword>
<evidence type="ECO:0000259" key="5">
    <source>
        <dbReference type="PROSITE" id="PS50240"/>
    </source>
</evidence>
<dbReference type="GO" id="GO:0004252">
    <property type="term" value="F:serine-type endopeptidase activity"/>
    <property type="evidence" value="ECO:0007669"/>
    <property type="project" value="InterPro"/>
</dbReference>
<evidence type="ECO:0000313" key="6">
    <source>
        <dbReference type="EMBL" id="MQX54539.1"/>
    </source>
</evidence>
<dbReference type="Gene3D" id="2.40.10.10">
    <property type="entry name" value="Trypsin-like serine proteases"/>
    <property type="match status" value="1"/>
</dbReference>
<dbReference type="InterPro" id="IPR050430">
    <property type="entry name" value="Peptidase_S1"/>
</dbReference>
<feature type="chain" id="PRO_5026869848" evidence="4">
    <location>
        <begin position="32"/>
        <end position="580"/>
    </location>
</feature>
<dbReference type="PROSITE" id="PS50240">
    <property type="entry name" value="TRYPSIN_DOM"/>
    <property type="match status" value="1"/>
</dbReference>
<keyword evidence="2" id="KW-1015">Disulfide bond</keyword>
<comment type="caution">
    <text evidence="6">The sequence shown here is derived from an EMBL/GenBank/DDBJ whole genome shotgun (WGS) entry which is preliminary data.</text>
</comment>
<dbReference type="PROSITE" id="PS00135">
    <property type="entry name" value="TRYPSIN_SER"/>
    <property type="match status" value="1"/>
</dbReference>
<dbReference type="AlphaFoldDB" id="A0A6N7LVN8"/>
<keyword evidence="3" id="KW-0378">Hydrolase</keyword>
<feature type="signal peptide" evidence="4">
    <location>
        <begin position="1"/>
        <end position="31"/>
    </location>
</feature>
<dbReference type="Pfam" id="PF00089">
    <property type="entry name" value="Trypsin"/>
    <property type="match status" value="1"/>
</dbReference>
<keyword evidence="3 6" id="KW-0645">Protease</keyword>
<keyword evidence="7" id="KW-1185">Reference proteome</keyword>
<dbReference type="SMART" id="SM00020">
    <property type="entry name" value="Tryp_SPc"/>
    <property type="match status" value="1"/>
</dbReference>
<dbReference type="InterPro" id="IPR009003">
    <property type="entry name" value="Peptidase_S1_PA"/>
</dbReference>
<feature type="domain" description="Peptidase S1" evidence="5">
    <location>
        <begin position="41"/>
        <end position="297"/>
    </location>
</feature>
<dbReference type="CDD" id="cd00190">
    <property type="entry name" value="Tryp_SPc"/>
    <property type="match status" value="1"/>
</dbReference>
<evidence type="ECO:0000256" key="2">
    <source>
        <dbReference type="ARBA" id="ARBA00023157"/>
    </source>
</evidence>